<accession>A0ABT8FER9</accession>
<dbReference type="EMBL" id="JAUHJQ010000002">
    <property type="protein sequence ID" value="MDN4172677.1"/>
    <property type="molecule type" value="Genomic_DNA"/>
</dbReference>
<dbReference type="EC" id="2.1.-.-" evidence="4"/>
<feature type="domain" description="Methyltransferase" evidence="3">
    <location>
        <begin position="67"/>
        <end position="163"/>
    </location>
</feature>
<evidence type="ECO:0000313" key="5">
    <source>
        <dbReference type="Proteomes" id="UP001168620"/>
    </source>
</evidence>
<dbReference type="InterPro" id="IPR041698">
    <property type="entry name" value="Methyltransf_25"/>
</dbReference>
<gene>
    <name evidence="4" type="ORF">QWY28_06975</name>
</gene>
<name>A0ABT8FER9_9ACTN</name>
<dbReference type="PANTHER" id="PTHR43861:SF1">
    <property type="entry name" value="TRANS-ACONITATE 2-METHYLTRANSFERASE"/>
    <property type="match status" value="1"/>
</dbReference>
<dbReference type="Gene3D" id="3.40.50.150">
    <property type="entry name" value="Vaccinia Virus protein VP39"/>
    <property type="match status" value="1"/>
</dbReference>
<keyword evidence="5" id="KW-1185">Reference proteome</keyword>
<sequence length="241" mass="25730">MDGPLADVARRWTALGASDPMWAALTDSGRGGQWDAGEFLRTGRAEIDAVLDLLRRRGCTPVLGTALDFGCGPGRLTAGLAAAGFERVIGVDVSPTMLEKAREVLPTELADRCEFVLNTATDLSVVPTDSVDLVYTCRVLQHMPPTLFRGYLREFMRIVRPGGLAVFQVPAGPAPGLAGAPVRLLPAPVLTRLREGMQMHSASPAEVSRLIADAGGVTVAIEEDRSAGPRWSSHLYVTQAR</sequence>
<evidence type="ECO:0000256" key="1">
    <source>
        <dbReference type="ARBA" id="ARBA00022603"/>
    </source>
</evidence>
<organism evidence="4 5">
    <name type="scientific">Nocardioides oceani</name>
    <dbReference type="NCBI Taxonomy" id="3058369"/>
    <lineage>
        <taxon>Bacteria</taxon>
        <taxon>Bacillati</taxon>
        <taxon>Actinomycetota</taxon>
        <taxon>Actinomycetes</taxon>
        <taxon>Propionibacteriales</taxon>
        <taxon>Nocardioidaceae</taxon>
        <taxon>Nocardioides</taxon>
    </lineage>
</organism>
<dbReference type="PANTHER" id="PTHR43861">
    <property type="entry name" value="TRANS-ACONITATE 2-METHYLTRANSFERASE-RELATED"/>
    <property type="match status" value="1"/>
</dbReference>
<protein>
    <submittedName>
        <fullName evidence="4">Class I SAM-dependent methyltransferase</fullName>
        <ecNumber evidence="4">2.1.-.-</ecNumber>
    </submittedName>
</protein>
<dbReference type="Proteomes" id="UP001168620">
    <property type="component" value="Unassembled WGS sequence"/>
</dbReference>
<dbReference type="GO" id="GO:0008168">
    <property type="term" value="F:methyltransferase activity"/>
    <property type="evidence" value="ECO:0007669"/>
    <property type="project" value="UniProtKB-KW"/>
</dbReference>
<evidence type="ECO:0000259" key="3">
    <source>
        <dbReference type="Pfam" id="PF13649"/>
    </source>
</evidence>
<proteinExistence type="predicted"/>
<dbReference type="InterPro" id="IPR029063">
    <property type="entry name" value="SAM-dependent_MTases_sf"/>
</dbReference>
<evidence type="ECO:0000256" key="2">
    <source>
        <dbReference type="ARBA" id="ARBA00022679"/>
    </source>
</evidence>
<dbReference type="GO" id="GO:0032259">
    <property type="term" value="P:methylation"/>
    <property type="evidence" value="ECO:0007669"/>
    <property type="project" value="UniProtKB-KW"/>
</dbReference>
<reference evidence="4" key="1">
    <citation type="submission" date="2023-06" db="EMBL/GenBank/DDBJ databases">
        <title>Draft genome sequence of Nocardioides sp. SOB77.</title>
        <authorList>
            <person name="Zhang G."/>
        </authorList>
    </citation>
    <scope>NUCLEOTIDE SEQUENCE</scope>
    <source>
        <strain evidence="4">SOB77</strain>
    </source>
</reference>
<evidence type="ECO:0000313" key="4">
    <source>
        <dbReference type="EMBL" id="MDN4172677.1"/>
    </source>
</evidence>
<dbReference type="SUPFAM" id="SSF53335">
    <property type="entry name" value="S-adenosyl-L-methionine-dependent methyltransferases"/>
    <property type="match status" value="1"/>
</dbReference>
<keyword evidence="1 4" id="KW-0489">Methyltransferase</keyword>
<dbReference type="CDD" id="cd02440">
    <property type="entry name" value="AdoMet_MTases"/>
    <property type="match status" value="1"/>
</dbReference>
<keyword evidence="2 4" id="KW-0808">Transferase</keyword>
<comment type="caution">
    <text evidence="4">The sequence shown here is derived from an EMBL/GenBank/DDBJ whole genome shotgun (WGS) entry which is preliminary data.</text>
</comment>
<dbReference type="Pfam" id="PF13649">
    <property type="entry name" value="Methyltransf_25"/>
    <property type="match status" value="1"/>
</dbReference>
<dbReference type="RefSeq" id="WP_300951594.1">
    <property type="nucleotide sequence ID" value="NZ_JAUHJQ010000002.1"/>
</dbReference>